<evidence type="ECO:0000256" key="2">
    <source>
        <dbReference type="RuleBase" id="RU003749"/>
    </source>
</evidence>
<dbReference type="InterPro" id="IPR003658">
    <property type="entry name" value="Anti-sigma_ant"/>
</dbReference>
<reference evidence="4 5" key="1">
    <citation type="submission" date="2019-07" db="EMBL/GenBank/DDBJ databases">
        <authorList>
            <person name="Zhao L.H."/>
        </authorList>
    </citation>
    <scope>NUCLEOTIDE SEQUENCE [LARGE SCALE GENOMIC DNA]</scope>
    <source>
        <strain evidence="4 5">Co35</strain>
    </source>
</reference>
<name>A0A554SQ65_9ACTN</name>
<dbReference type="Pfam" id="PF01740">
    <property type="entry name" value="STAS"/>
    <property type="match status" value="1"/>
</dbReference>
<dbReference type="InterPro" id="IPR002645">
    <property type="entry name" value="STAS_dom"/>
</dbReference>
<comment type="caution">
    <text evidence="4">The sequence shown here is derived from an EMBL/GenBank/DDBJ whole genome shotgun (WGS) entry which is preliminary data.</text>
</comment>
<dbReference type="PANTHER" id="PTHR33495:SF2">
    <property type="entry name" value="ANTI-SIGMA FACTOR ANTAGONIST TM_1081-RELATED"/>
    <property type="match status" value="1"/>
</dbReference>
<dbReference type="InterPro" id="IPR036513">
    <property type="entry name" value="STAS_dom_sf"/>
</dbReference>
<sequence length="111" mass="11500">MFEIGVDRVEGATVLQPRGRLTMASAGAFRDAVTTALHAGDQLVVIDLAGLAFIDSSGLGALAGAQRIAHAGDVPLRVCGASDQVRLAMELTNLDDLLQPFVTVDAALDAR</sequence>
<dbReference type="AlphaFoldDB" id="A0A554SQ65"/>
<dbReference type="PANTHER" id="PTHR33495">
    <property type="entry name" value="ANTI-SIGMA FACTOR ANTAGONIST TM_1081-RELATED-RELATED"/>
    <property type="match status" value="1"/>
</dbReference>
<keyword evidence="5" id="KW-1185">Reference proteome</keyword>
<protein>
    <recommendedName>
        <fullName evidence="2">Anti-sigma factor antagonist</fullName>
    </recommendedName>
</protein>
<dbReference type="RefSeq" id="WP_143911448.1">
    <property type="nucleotide sequence ID" value="NZ_VLNT01000001.1"/>
</dbReference>
<dbReference type="PROSITE" id="PS50801">
    <property type="entry name" value="STAS"/>
    <property type="match status" value="1"/>
</dbReference>
<gene>
    <name evidence="4" type="ORF">FNM00_02655</name>
</gene>
<comment type="similarity">
    <text evidence="1 2">Belongs to the anti-sigma-factor antagonist family.</text>
</comment>
<evidence type="ECO:0000259" key="3">
    <source>
        <dbReference type="PROSITE" id="PS50801"/>
    </source>
</evidence>
<dbReference type="NCBIfam" id="TIGR00377">
    <property type="entry name" value="ant_ant_sig"/>
    <property type="match status" value="1"/>
</dbReference>
<feature type="domain" description="STAS" evidence="3">
    <location>
        <begin position="2"/>
        <end position="111"/>
    </location>
</feature>
<dbReference type="GO" id="GO:0043856">
    <property type="term" value="F:anti-sigma factor antagonist activity"/>
    <property type="evidence" value="ECO:0007669"/>
    <property type="project" value="InterPro"/>
</dbReference>
<evidence type="ECO:0000313" key="4">
    <source>
        <dbReference type="EMBL" id="TSD68507.1"/>
    </source>
</evidence>
<dbReference type="EMBL" id="VLNT01000001">
    <property type="protein sequence ID" value="TSD68507.1"/>
    <property type="molecule type" value="Genomic_DNA"/>
</dbReference>
<evidence type="ECO:0000256" key="1">
    <source>
        <dbReference type="ARBA" id="ARBA00009013"/>
    </source>
</evidence>
<evidence type="ECO:0000313" key="5">
    <source>
        <dbReference type="Proteomes" id="UP000316988"/>
    </source>
</evidence>
<proteinExistence type="inferred from homology"/>
<dbReference type="CDD" id="cd07043">
    <property type="entry name" value="STAS_anti-anti-sigma_factors"/>
    <property type="match status" value="1"/>
</dbReference>
<organism evidence="4 5">
    <name type="scientific">Aeromicrobium piscarium</name>
    <dbReference type="NCBI Taxonomy" id="2590901"/>
    <lineage>
        <taxon>Bacteria</taxon>
        <taxon>Bacillati</taxon>
        <taxon>Actinomycetota</taxon>
        <taxon>Actinomycetes</taxon>
        <taxon>Propionibacteriales</taxon>
        <taxon>Nocardioidaceae</taxon>
        <taxon>Aeromicrobium</taxon>
    </lineage>
</organism>
<dbReference type="Gene3D" id="3.30.750.24">
    <property type="entry name" value="STAS domain"/>
    <property type="match status" value="1"/>
</dbReference>
<dbReference type="Proteomes" id="UP000316988">
    <property type="component" value="Unassembled WGS sequence"/>
</dbReference>
<dbReference type="SUPFAM" id="SSF52091">
    <property type="entry name" value="SpoIIaa-like"/>
    <property type="match status" value="1"/>
</dbReference>
<accession>A0A554SQ65</accession>
<dbReference type="OrthoDB" id="3481860at2"/>